<keyword evidence="5 7" id="KW-1133">Transmembrane helix</keyword>
<dbReference type="EMBL" id="LT578453">
    <property type="protein sequence ID" value="SBO46028.1"/>
    <property type="molecule type" value="Genomic_DNA"/>
</dbReference>
<keyword evidence="3" id="KW-1003">Cell membrane</keyword>
<feature type="transmembrane region" description="Helical" evidence="7">
    <location>
        <begin position="21"/>
        <end position="44"/>
    </location>
</feature>
<dbReference type="SUPFAM" id="SSF161098">
    <property type="entry name" value="MetI-like"/>
    <property type="match status" value="1"/>
</dbReference>
<evidence type="ECO:0000256" key="1">
    <source>
        <dbReference type="ARBA" id="ARBA00004651"/>
    </source>
</evidence>
<dbReference type="AlphaFoldDB" id="A0A2N8U1Y9"/>
<dbReference type="InterPro" id="IPR051393">
    <property type="entry name" value="ABC_transporter_permease"/>
</dbReference>
<dbReference type="Gene3D" id="1.10.3720.10">
    <property type="entry name" value="MetI-like"/>
    <property type="match status" value="1"/>
</dbReference>
<feature type="transmembrane region" description="Helical" evidence="7">
    <location>
        <begin position="226"/>
        <end position="247"/>
    </location>
</feature>
<dbReference type="InterPro" id="IPR035906">
    <property type="entry name" value="MetI-like_sf"/>
</dbReference>
<organism evidence="8 9">
    <name type="scientific">Mycoplasmopsis bovis</name>
    <name type="common">Mycoplasma bovis</name>
    <dbReference type="NCBI Taxonomy" id="28903"/>
    <lineage>
        <taxon>Bacteria</taxon>
        <taxon>Bacillati</taxon>
        <taxon>Mycoplasmatota</taxon>
        <taxon>Mycoplasmoidales</taxon>
        <taxon>Metamycoplasmataceae</taxon>
        <taxon>Mycoplasmopsis</taxon>
    </lineage>
</organism>
<evidence type="ECO:0000256" key="3">
    <source>
        <dbReference type="ARBA" id="ARBA00022475"/>
    </source>
</evidence>
<evidence type="ECO:0000313" key="8">
    <source>
        <dbReference type="EMBL" id="SBO46028.1"/>
    </source>
</evidence>
<sequence>MQLIKWGSMKNNETKRKALSIAQVVLLILPLILCIFFFTISPIIHTFIKSLRYNPNPADLTRYVISTQNYDGILSDPNFKAAIFNSTIVLLAGTSISMVLALAFALIINSIVSTVTKRAILSLIYSQFFISGFAVGIAFTLFFGSKGLFFYLIGLDKYSFTSGSKRIPIWIYYVIYQIWRSLPFNLVLFAAAISRGELKYAKLMKCDNLSRAQKVKYVYANEISKVFFSILFTNFIFSSLMYPQAILERSFDLDLEKAHTLTSYTAKYLGLGSNPVLTYPRGYSSAFFSFAYLVSLLCLLQLLRPKTIKKIVNLFKKINLKMKQRKVSNATS</sequence>
<dbReference type="STRING" id="28903.B0W43_01430"/>
<feature type="transmembrane region" description="Helical" evidence="7">
    <location>
        <begin position="128"/>
        <end position="153"/>
    </location>
</feature>
<keyword evidence="6 7" id="KW-0472">Membrane</keyword>
<evidence type="ECO:0000256" key="6">
    <source>
        <dbReference type="ARBA" id="ARBA00023136"/>
    </source>
</evidence>
<accession>A0A2N8U1Y9</accession>
<feature type="transmembrane region" description="Helical" evidence="7">
    <location>
        <begin position="173"/>
        <end position="194"/>
    </location>
</feature>
<evidence type="ECO:0000313" key="9">
    <source>
        <dbReference type="Proteomes" id="UP000233776"/>
    </source>
</evidence>
<reference evidence="8 9" key="1">
    <citation type="submission" date="2016-06" db="EMBL/GenBank/DDBJ databases">
        <authorList>
            <person name="Kjaerup R.B."/>
            <person name="Dalgaard T.S."/>
            <person name="Juul-Madsen H.R."/>
        </authorList>
    </citation>
    <scope>NUCLEOTIDE SEQUENCE [LARGE SCALE GENOMIC DNA]</scope>
    <source>
        <strain evidence="8">JF4278</strain>
    </source>
</reference>
<protein>
    <submittedName>
        <fullName evidence="8">Uncharacterized protein</fullName>
    </submittedName>
</protein>
<evidence type="ECO:0000256" key="7">
    <source>
        <dbReference type="SAM" id="Phobius"/>
    </source>
</evidence>
<feature type="transmembrane region" description="Helical" evidence="7">
    <location>
        <begin position="83"/>
        <end position="108"/>
    </location>
</feature>
<comment type="subcellular location">
    <subcellularLocation>
        <location evidence="1">Cell membrane</location>
        <topology evidence="1">Multi-pass membrane protein</topology>
    </subcellularLocation>
</comment>
<proteinExistence type="predicted"/>
<evidence type="ECO:0000256" key="4">
    <source>
        <dbReference type="ARBA" id="ARBA00022692"/>
    </source>
</evidence>
<dbReference type="PANTHER" id="PTHR30193">
    <property type="entry name" value="ABC TRANSPORTER PERMEASE PROTEIN"/>
    <property type="match status" value="1"/>
</dbReference>
<feature type="transmembrane region" description="Helical" evidence="7">
    <location>
        <begin position="283"/>
        <end position="303"/>
    </location>
</feature>
<gene>
    <name evidence="8" type="ORF">MBOVJF4278_00253</name>
</gene>
<evidence type="ECO:0000256" key="2">
    <source>
        <dbReference type="ARBA" id="ARBA00022448"/>
    </source>
</evidence>
<keyword evidence="4 7" id="KW-0812">Transmembrane</keyword>
<keyword evidence="2" id="KW-0813">Transport</keyword>
<dbReference type="Proteomes" id="UP000233776">
    <property type="component" value="Chromosome I"/>
</dbReference>
<evidence type="ECO:0000256" key="5">
    <source>
        <dbReference type="ARBA" id="ARBA00022989"/>
    </source>
</evidence>
<dbReference type="GO" id="GO:0005886">
    <property type="term" value="C:plasma membrane"/>
    <property type="evidence" value="ECO:0007669"/>
    <property type="project" value="UniProtKB-SubCell"/>
</dbReference>
<name>A0A2N8U1Y9_MYCBV</name>
<dbReference type="PANTHER" id="PTHR30193:SF37">
    <property type="entry name" value="INNER MEMBRANE ABC TRANSPORTER PERMEASE PROTEIN YCJO"/>
    <property type="match status" value="1"/>
</dbReference>